<dbReference type="GO" id="GO:0006310">
    <property type="term" value="P:DNA recombination"/>
    <property type="evidence" value="ECO:0007669"/>
    <property type="project" value="UniProtKB-KW"/>
</dbReference>
<dbReference type="InterPro" id="IPR002104">
    <property type="entry name" value="Integrase_catalytic"/>
</dbReference>
<evidence type="ECO:0000256" key="3">
    <source>
        <dbReference type="ARBA" id="ARBA00023125"/>
    </source>
</evidence>
<dbReference type="InterPro" id="IPR010998">
    <property type="entry name" value="Integrase_recombinase_N"/>
</dbReference>
<dbReference type="InterPro" id="IPR013762">
    <property type="entry name" value="Integrase-like_cat_sf"/>
</dbReference>
<dbReference type="SUPFAM" id="SSF56349">
    <property type="entry name" value="DNA breaking-rejoining enzymes"/>
    <property type="match status" value="1"/>
</dbReference>
<dbReference type="Proteomes" id="UP000245753">
    <property type="component" value="Unassembled WGS sequence"/>
</dbReference>
<dbReference type="InterPro" id="IPR004107">
    <property type="entry name" value="Integrase_SAM-like_N"/>
</dbReference>
<keyword evidence="2" id="KW-0229">DNA integration</keyword>
<comment type="caution">
    <text evidence="6">The sequence shown here is derived from an EMBL/GenBank/DDBJ whole genome shotgun (WGS) entry which is preliminary data.</text>
</comment>
<dbReference type="CDD" id="cd01189">
    <property type="entry name" value="INT_ICEBs1_C_like"/>
    <property type="match status" value="1"/>
</dbReference>
<keyword evidence="3" id="KW-0238">DNA-binding</keyword>
<dbReference type="PANTHER" id="PTHR30349:SF64">
    <property type="entry name" value="PROPHAGE INTEGRASE INTD-RELATED"/>
    <property type="match status" value="1"/>
</dbReference>
<dbReference type="Gene3D" id="1.10.150.130">
    <property type="match status" value="1"/>
</dbReference>
<protein>
    <recommendedName>
        <fullName evidence="5">Tyr recombinase domain-containing protein</fullName>
    </recommendedName>
</protein>
<dbReference type="InterPro" id="IPR011010">
    <property type="entry name" value="DNA_brk_join_enz"/>
</dbReference>
<dbReference type="InterPro" id="IPR050090">
    <property type="entry name" value="Tyrosine_recombinase_XerCD"/>
</dbReference>
<evidence type="ECO:0000256" key="1">
    <source>
        <dbReference type="ARBA" id="ARBA00008857"/>
    </source>
</evidence>
<dbReference type="Pfam" id="PF00589">
    <property type="entry name" value="Phage_integrase"/>
    <property type="match status" value="1"/>
</dbReference>
<dbReference type="AlphaFoldDB" id="A0A2U2MS50"/>
<comment type="similarity">
    <text evidence="1">Belongs to the 'phage' integrase family.</text>
</comment>
<feature type="domain" description="Tyr recombinase" evidence="5">
    <location>
        <begin position="234"/>
        <end position="435"/>
    </location>
</feature>
<gene>
    <name evidence="6" type="ORF">DF200_06525</name>
</gene>
<sequence length="446" mass="50866">MAKAWIVDRWLKKKTMTMPDGTVIHAAPPAAVTRALANSKDSSKANVPDEYKTADFGRGKRWQIKWFETDAYGRRRVRSRSFTKKKDAELYQTAISDEQLSGKYINQDDARRTFAEASTEWRSSQHNLGDSTAKQYDDTLRAYVLPKWGATPLTKIDESAINEWVNQLKEGKAPFHFKEHAHKKPAIPRPAYLCQIVNSVFGGVIRYSLKRGWIQHDPMRDIHVSRKDPEREERNKVFLTHTEVEALAQAAKELPALGKYERDRKDIVSATAIRFMAYVGTRPGETWALRVGDINTETRRVTINKTLSKDGRKEGPTKGRKSRQVVIQHFLMEELEELMEGRSIDDYLFRPRRGDGGISEDNWRWRVFYKAVESAGLGDIEGLRPHSLRHTFASLSIKAGCDVVTLAAALGHVDVSITLNQYAGLWPDRLDEVSDALEKDRRQELG</sequence>
<dbReference type="GO" id="GO:0015074">
    <property type="term" value="P:DNA integration"/>
    <property type="evidence" value="ECO:0007669"/>
    <property type="project" value="UniProtKB-KW"/>
</dbReference>
<accession>A0A2U2MS50</accession>
<organism evidence="6 7">
    <name type="scientific">Bifidobacterium catulorum</name>
    <dbReference type="NCBI Taxonomy" id="1630173"/>
    <lineage>
        <taxon>Bacteria</taxon>
        <taxon>Bacillati</taxon>
        <taxon>Actinomycetota</taxon>
        <taxon>Actinomycetes</taxon>
        <taxon>Bifidobacteriales</taxon>
        <taxon>Bifidobacteriaceae</taxon>
        <taxon>Bifidobacterium</taxon>
    </lineage>
</organism>
<reference evidence="6 7" key="1">
    <citation type="journal article" date="2018" name="Int. J. Syst. Evol. Microbiol.">
        <title>Bifidobacterium catulorum sp. nov., a novel taxon from the faeces of the baby common marmoset (Callithrix jacchus).</title>
        <authorList>
            <person name="Modesto M."/>
            <person name="Michelini S."/>
            <person name="Oki K."/>
            <person name="Biavati B."/>
            <person name="Watanabe K."/>
            <person name="Mattarelli P."/>
        </authorList>
    </citation>
    <scope>NUCLEOTIDE SEQUENCE [LARGE SCALE GENOMIC DNA]</scope>
    <source>
        <strain evidence="6 7">MRM 8.19</strain>
    </source>
</reference>
<evidence type="ECO:0000259" key="5">
    <source>
        <dbReference type="PROSITE" id="PS51898"/>
    </source>
</evidence>
<keyword evidence="4" id="KW-0233">DNA recombination</keyword>
<evidence type="ECO:0000313" key="6">
    <source>
        <dbReference type="EMBL" id="PWG59681.1"/>
    </source>
</evidence>
<evidence type="ECO:0000256" key="2">
    <source>
        <dbReference type="ARBA" id="ARBA00022908"/>
    </source>
</evidence>
<dbReference type="GO" id="GO:0003677">
    <property type="term" value="F:DNA binding"/>
    <property type="evidence" value="ECO:0007669"/>
    <property type="project" value="UniProtKB-KW"/>
</dbReference>
<dbReference type="Gene3D" id="1.10.443.10">
    <property type="entry name" value="Intergrase catalytic core"/>
    <property type="match status" value="1"/>
</dbReference>
<keyword evidence="7" id="KW-1185">Reference proteome</keyword>
<dbReference type="Pfam" id="PF14659">
    <property type="entry name" value="Phage_int_SAM_3"/>
    <property type="match status" value="1"/>
</dbReference>
<dbReference type="EMBL" id="QFFN01000015">
    <property type="protein sequence ID" value="PWG59681.1"/>
    <property type="molecule type" value="Genomic_DNA"/>
</dbReference>
<dbReference type="PANTHER" id="PTHR30349">
    <property type="entry name" value="PHAGE INTEGRASE-RELATED"/>
    <property type="match status" value="1"/>
</dbReference>
<name>A0A2U2MS50_9BIFI</name>
<proteinExistence type="inferred from homology"/>
<evidence type="ECO:0000313" key="7">
    <source>
        <dbReference type="Proteomes" id="UP000245753"/>
    </source>
</evidence>
<dbReference type="RefSeq" id="WP_109137468.1">
    <property type="nucleotide sequence ID" value="NZ_QFFN01000015.1"/>
</dbReference>
<dbReference type="PROSITE" id="PS51898">
    <property type="entry name" value="TYR_RECOMBINASE"/>
    <property type="match status" value="1"/>
</dbReference>
<evidence type="ECO:0000256" key="4">
    <source>
        <dbReference type="ARBA" id="ARBA00023172"/>
    </source>
</evidence>
<dbReference type="OrthoDB" id="1822491at2"/>